<sequence>MDLDPGTIAIIQLAWSRRLGLEDDALSAAEDEERIYDVHDEANEVKFVRLFGREVFSGPEWAAEQVRSKSTAELSSFSGLLRLSLDHGGRGMAEEHLYYTDSYPPIPGAEELAVADDYHYAEALERLCPPDDVVEAKLSGREILFVLVDDTGPGAPVPVAGAGYSIREGILADVGTLTAPDHRMRGLGSYITSVAVEDAMAAGLIPQSRIQSNNLGASRTAAQAGFVSAGLCTSVSLPA</sequence>
<dbReference type="RefSeq" id="WP_152226421.1">
    <property type="nucleotide sequence ID" value="NZ_BAAALV010000002.1"/>
</dbReference>
<dbReference type="Proteomes" id="UP001500784">
    <property type="component" value="Unassembled WGS sequence"/>
</dbReference>
<reference evidence="1 2" key="1">
    <citation type="journal article" date="2019" name="Int. J. Syst. Evol. Microbiol.">
        <title>The Global Catalogue of Microorganisms (GCM) 10K type strain sequencing project: providing services to taxonomists for standard genome sequencing and annotation.</title>
        <authorList>
            <consortium name="The Broad Institute Genomics Platform"/>
            <consortium name="The Broad Institute Genome Sequencing Center for Infectious Disease"/>
            <person name="Wu L."/>
            <person name="Ma J."/>
        </authorList>
    </citation>
    <scope>NUCLEOTIDE SEQUENCE [LARGE SCALE GENOMIC DNA]</scope>
    <source>
        <strain evidence="1 2">JCM 13316</strain>
    </source>
</reference>
<protein>
    <recommendedName>
        <fullName evidence="3">GNAT family N-acetyltransferase</fullName>
    </recommendedName>
</protein>
<organism evidence="1 2">
    <name type="scientific">Arthrobacter gandavensis</name>
    <dbReference type="NCBI Taxonomy" id="169960"/>
    <lineage>
        <taxon>Bacteria</taxon>
        <taxon>Bacillati</taxon>
        <taxon>Actinomycetota</taxon>
        <taxon>Actinomycetes</taxon>
        <taxon>Micrococcales</taxon>
        <taxon>Micrococcaceae</taxon>
        <taxon>Arthrobacter</taxon>
    </lineage>
</organism>
<gene>
    <name evidence="1" type="ORF">GCM10009688_15830</name>
</gene>
<evidence type="ECO:0000313" key="1">
    <source>
        <dbReference type="EMBL" id="GAA1911702.1"/>
    </source>
</evidence>
<evidence type="ECO:0008006" key="3">
    <source>
        <dbReference type="Google" id="ProtNLM"/>
    </source>
</evidence>
<dbReference type="EMBL" id="BAAALV010000002">
    <property type="protein sequence ID" value="GAA1911702.1"/>
    <property type="molecule type" value="Genomic_DNA"/>
</dbReference>
<comment type="caution">
    <text evidence="1">The sequence shown here is derived from an EMBL/GenBank/DDBJ whole genome shotgun (WGS) entry which is preliminary data.</text>
</comment>
<proteinExistence type="predicted"/>
<evidence type="ECO:0000313" key="2">
    <source>
        <dbReference type="Proteomes" id="UP001500784"/>
    </source>
</evidence>
<dbReference type="Gene3D" id="3.40.630.30">
    <property type="match status" value="1"/>
</dbReference>
<dbReference type="InterPro" id="IPR016181">
    <property type="entry name" value="Acyl_CoA_acyltransferase"/>
</dbReference>
<name>A0ABN2P4J1_9MICC</name>
<keyword evidence="2" id="KW-1185">Reference proteome</keyword>
<accession>A0ABN2P4J1</accession>
<dbReference type="SUPFAM" id="SSF55729">
    <property type="entry name" value="Acyl-CoA N-acyltransferases (Nat)"/>
    <property type="match status" value="1"/>
</dbReference>